<gene>
    <name evidence="1" type="ORF">NCTC13291_03387</name>
</gene>
<dbReference type="Pfam" id="PF07750">
    <property type="entry name" value="GcrA"/>
    <property type="match status" value="1"/>
</dbReference>
<dbReference type="InterPro" id="IPR011681">
    <property type="entry name" value="GcrA"/>
</dbReference>
<name>A0A379N4Q6_9PROT</name>
<dbReference type="Proteomes" id="UP000254919">
    <property type="component" value="Unassembled WGS sequence"/>
</dbReference>
<reference evidence="1 2" key="1">
    <citation type="submission" date="2018-06" db="EMBL/GenBank/DDBJ databases">
        <authorList>
            <consortium name="Pathogen Informatics"/>
            <person name="Doyle S."/>
        </authorList>
    </citation>
    <scope>NUCLEOTIDE SEQUENCE [LARGE SCALE GENOMIC DNA]</scope>
    <source>
        <strain evidence="1 2">NCTC13291</strain>
    </source>
</reference>
<sequence>MSGSLMSCGAAIKAAAPGLSDDDIEELLSAMIRREKGMPNRGGDRLRWQQAAQEMAAEEKQALAIERHARQAALLARVARDARYADGMNPVQHLSDLISTTERAGEGRALSAEAQQKGAREAYLGAMVSGWQEAGVLPWLRKITPETEADLAREMARLNGAPGIPATPDASLRAAAEAAVAMQALIRRDANEAGAWVQTLPGRVTRTTHSGNRLRQAGFEGWRNTIAPLLDERTFTDAGIDLTDGAAANRFLENVYGNLVSGNHHVAGRGDVDPLARGYGSGSLARRLSEDRVLHFRGADEWLAYNRAFGDGNLVSALVGEAESAARSVGMMRIWGPNPETAFQQDVQRLADRLRDGEKRYDDVRKLQEAASGGFLAKQWATISGAADIPGSTSAARFTATFRALETITSLGGVTLSSLPDLATTASALRHEGVPYFKALTNQVMALLPGYDNDVRRQVSTRALAGLNGLLGGLHHRMGYDAGVPGSITRATDIFFKLNLQTWWQDAQERGVSSLIASHVGESLGQGWDAMDQGLRRSLQRYGVTAEDWTAMQGAELLRDGSGIAYFTPDMIDGPARQRIGAWFASTIDGALTKPGVYERSILYQGQAPGTVAGEALRFIGQFKSYPLTFVTRHLSREMYRQGSADFAGLAGLIAGTTLLGYVSMTLKELAAGKNPREPEDTAGWAKLVMAAMQQGGGAGIYGDYLFGDANRFGGGLLATMAGPTAGTAEKVYGIMTRLRDRATGDDKGNLAAQAISFAARDLLPTNIFYSKLLLDHLVIYRLQEAVDPGYLRRLERRVERENDQTFWKWPSLDSGPSMDGSVLLGGVWRFPVNHSFASRRARVLARTDRERRERGEDVRRTLECEPVAPAVTTGIRHRTCQWPEWGDERPGEPVFCGAPVREGCSYCATHARRAFTPARD</sequence>
<accession>A0A379N4Q6</accession>
<evidence type="ECO:0000313" key="1">
    <source>
        <dbReference type="EMBL" id="SUE41789.1"/>
    </source>
</evidence>
<dbReference type="EMBL" id="UGVN01000001">
    <property type="protein sequence ID" value="SUE41789.1"/>
    <property type="molecule type" value="Genomic_DNA"/>
</dbReference>
<dbReference type="GeneID" id="99634521"/>
<proteinExistence type="predicted"/>
<dbReference type="RefSeq" id="WP_019462892.1">
    <property type="nucleotide sequence ID" value="NZ_AP031462.1"/>
</dbReference>
<protein>
    <submittedName>
        <fullName evidence="1">Uncharacterized protein conserved in bacteria</fullName>
    </submittedName>
</protein>
<evidence type="ECO:0000313" key="2">
    <source>
        <dbReference type="Proteomes" id="UP000254919"/>
    </source>
</evidence>
<dbReference type="AlphaFoldDB" id="A0A379N4Q6"/>
<organism evidence="1 2">
    <name type="scientific">Roseomonas mucosa</name>
    <dbReference type="NCBI Taxonomy" id="207340"/>
    <lineage>
        <taxon>Bacteria</taxon>
        <taxon>Pseudomonadati</taxon>
        <taxon>Pseudomonadota</taxon>
        <taxon>Alphaproteobacteria</taxon>
        <taxon>Acetobacterales</taxon>
        <taxon>Roseomonadaceae</taxon>
        <taxon>Roseomonas</taxon>
    </lineage>
</organism>